<proteinExistence type="predicted"/>
<evidence type="ECO:0000313" key="4">
    <source>
        <dbReference type="Proteomes" id="UP000195871"/>
    </source>
</evidence>
<evidence type="ECO:0000259" key="2">
    <source>
        <dbReference type="Pfam" id="PF10213"/>
    </source>
</evidence>
<comment type="caution">
    <text evidence="3">The sequence shown here is derived from an EMBL/GenBank/DDBJ whole genome shotgun (WGS) entry which is preliminary data.</text>
</comment>
<dbReference type="InterPro" id="IPR019349">
    <property type="entry name" value="Ribosomal_mS35_mit"/>
</dbReference>
<sequence length="300" mass="34588">MFRAVKRFYSSQASSIDAQLARLSKESKISLTSQELIDRPQLWKGLPPSTVVELYRARVISQGKNYKRSEDELKAILSCASNPLEAQTLYGIYNSTEGDIYKADSETDYENYIVEGEYMEDPLEPYGFDEYPTSAQDIVRDFRDLLEFNRKAAYELPQLAKFRKAYKPSENTPIYWGIHPGERKVVLSLKLKDLNLSPLAEHKFKLLSGPRYNHKTDVFLISSDNYLEPAQNASFLSTVLNDLVNEANNNPEEFAELPLDKRHTNSIYKKKQTRGKRTIPFPKEWEQKQSPDDIKVSIKN</sequence>
<dbReference type="GO" id="GO:0032543">
    <property type="term" value="P:mitochondrial translation"/>
    <property type="evidence" value="ECO:0007669"/>
    <property type="project" value="InterPro"/>
</dbReference>
<reference evidence="3 4" key="1">
    <citation type="submission" date="2017-05" db="EMBL/GenBank/DDBJ databases">
        <title>The Genome Sequence of Candida krusei Ckrusei653.</title>
        <authorList>
            <person name="Cuomo C."/>
            <person name="Forche A."/>
            <person name="Young S."/>
            <person name="Abouelleil A."/>
            <person name="Cao P."/>
            <person name="Chapman S."/>
            <person name="Cusick C."/>
            <person name="Shea T."/>
            <person name="Nusbaum C."/>
            <person name="Birren B."/>
        </authorList>
    </citation>
    <scope>NUCLEOTIDE SEQUENCE [LARGE SCALE GENOMIC DNA]</scope>
    <source>
        <strain evidence="3 4">Ckrusei653</strain>
    </source>
</reference>
<dbReference type="Pfam" id="PF10213">
    <property type="entry name" value="MRP-S28"/>
    <property type="match status" value="1"/>
</dbReference>
<feature type="region of interest" description="Disordered" evidence="1">
    <location>
        <begin position="281"/>
        <end position="300"/>
    </location>
</feature>
<dbReference type="AlphaFoldDB" id="A0A1Z8JMM3"/>
<evidence type="ECO:0000256" key="1">
    <source>
        <dbReference type="SAM" id="MobiDB-lite"/>
    </source>
</evidence>
<protein>
    <recommendedName>
        <fullName evidence="2">Small ribosomal subunit protein mS35 mitochondrial conserved domain-containing protein</fullName>
    </recommendedName>
</protein>
<dbReference type="VEuPathDB" id="FungiDB:C5L36_0E04240"/>
<evidence type="ECO:0000313" key="3">
    <source>
        <dbReference type="EMBL" id="OUT21835.1"/>
    </source>
</evidence>
<dbReference type="PANTHER" id="PTHR13490">
    <property type="entry name" value="MITOCHONDRIAL 28S RIBOSOMAL PROTEIN S28"/>
    <property type="match status" value="1"/>
</dbReference>
<dbReference type="EMBL" id="NHMM01000004">
    <property type="protein sequence ID" value="OUT21835.1"/>
    <property type="molecule type" value="Genomic_DNA"/>
</dbReference>
<dbReference type="GO" id="GO:0005763">
    <property type="term" value="C:mitochondrial small ribosomal subunit"/>
    <property type="evidence" value="ECO:0007669"/>
    <property type="project" value="TreeGrafter"/>
</dbReference>
<dbReference type="GO" id="GO:0003735">
    <property type="term" value="F:structural constituent of ribosome"/>
    <property type="evidence" value="ECO:0007669"/>
    <property type="project" value="InterPro"/>
</dbReference>
<organism evidence="3 4">
    <name type="scientific">Pichia kudriavzevii</name>
    <name type="common">Yeast</name>
    <name type="synonym">Issatchenkia orientalis</name>
    <dbReference type="NCBI Taxonomy" id="4909"/>
    <lineage>
        <taxon>Eukaryota</taxon>
        <taxon>Fungi</taxon>
        <taxon>Dikarya</taxon>
        <taxon>Ascomycota</taxon>
        <taxon>Saccharomycotina</taxon>
        <taxon>Pichiomycetes</taxon>
        <taxon>Pichiales</taxon>
        <taxon>Pichiaceae</taxon>
        <taxon>Pichia</taxon>
    </lineage>
</organism>
<dbReference type="PANTHER" id="PTHR13490:SF0">
    <property type="entry name" value="SMALL RIBOSOMAL SUBUNIT PROTEIN MS35"/>
    <property type="match status" value="1"/>
</dbReference>
<accession>A0A1Z8JMM3</accession>
<dbReference type="Proteomes" id="UP000195871">
    <property type="component" value="Unassembled WGS sequence"/>
</dbReference>
<name>A0A1Z8JMM3_PICKU</name>
<feature type="domain" description="Small ribosomal subunit protein mS35 mitochondrial conserved" evidence="2">
    <location>
        <begin position="179"/>
        <end position="285"/>
    </location>
</feature>
<dbReference type="InterPro" id="IPR039848">
    <property type="entry name" value="Ribosomal_mS35_mt"/>
</dbReference>
<gene>
    <name evidence="3" type="ORF">CAS74_002814</name>
</gene>
<feature type="compositionally biased region" description="Basic and acidic residues" evidence="1">
    <location>
        <begin position="283"/>
        <end position="300"/>
    </location>
</feature>